<evidence type="ECO:0000259" key="2">
    <source>
        <dbReference type="Pfam" id="PF00144"/>
    </source>
</evidence>
<organism evidence="4 5">
    <name type="scientific">Oleoguttula mirabilis</name>
    <dbReference type="NCBI Taxonomy" id="1507867"/>
    <lineage>
        <taxon>Eukaryota</taxon>
        <taxon>Fungi</taxon>
        <taxon>Dikarya</taxon>
        <taxon>Ascomycota</taxon>
        <taxon>Pezizomycotina</taxon>
        <taxon>Dothideomycetes</taxon>
        <taxon>Dothideomycetidae</taxon>
        <taxon>Mycosphaerellales</taxon>
        <taxon>Teratosphaeriaceae</taxon>
        <taxon>Oleoguttula</taxon>
    </lineage>
</organism>
<dbReference type="SUPFAM" id="SSF56601">
    <property type="entry name" value="beta-lactamase/transpeptidase-like"/>
    <property type="match status" value="1"/>
</dbReference>
<evidence type="ECO:0008006" key="6">
    <source>
        <dbReference type="Google" id="ProtNLM"/>
    </source>
</evidence>
<proteinExistence type="predicted"/>
<dbReference type="Proteomes" id="UP001324427">
    <property type="component" value="Unassembled WGS sequence"/>
</dbReference>
<dbReference type="InterPro" id="IPR051478">
    <property type="entry name" value="Beta-lactamase-like_AB/R"/>
</dbReference>
<feature type="signal peptide" evidence="1">
    <location>
        <begin position="1"/>
        <end position="17"/>
    </location>
</feature>
<gene>
    <name evidence="4" type="ORF">LTR36_007794</name>
</gene>
<reference evidence="4 5" key="1">
    <citation type="submission" date="2021-11" db="EMBL/GenBank/DDBJ databases">
        <title>Black yeast isolated from Biological Soil Crust.</title>
        <authorList>
            <person name="Kurbessoian T."/>
        </authorList>
    </citation>
    <scope>NUCLEOTIDE SEQUENCE [LARGE SCALE GENOMIC DNA]</scope>
    <source>
        <strain evidence="4 5">CCFEE 5522</strain>
    </source>
</reference>
<dbReference type="EMBL" id="JAVFHQ010000050">
    <property type="protein sequence ID" value="KAK4541650.1"/>
    <property type="molecule type" value="Genomic_DNA"/>
</dbReference>
<feature type="domain" description="Beta-lactamase-like ARB-00930-like C-terminal" evidence="3">
    <location>
        <begin position="410"/>
        <end position="554"/>
    </location>
</feature>
<sequence>MASVCSLVALCAFYVLAFIPSGQTSIESSAACPLLGPAFPAPRAPHNSTAIRSACYLFDTALKAAFSHPTVYGQLDPNSTSFSIDLYSAADGRSLYTHHYSAPDNAHPADGSAASVDSNTVYRLGSVSKLLTAYTFLVTAGDISFNEPVTNFIPELATYAALNAATLLDSDIDTFDFADITLGTSQIAAFPQQKWQSWVFHQSQRRTSLSAAYLEWTYHAIEALSSLTSSSNIPLENITSTSFPNIFMDSLIKPLKLNATTYAMPTSNCNSVIPINASISYYDIDTRDETPAGGYHSSLKDMRKVGVSILHSTLLTPSQTRRWMKPQAFTSNPNVSVGAPWEILRAPSARNSWLYTKAGNLGLYTSQLALMPDHNAGFTVLTAGQSGDDIARIVSDMIASIFVPAFEEAAREEASAIYSGTYSSGNSSITITTDSQPGLLITSWTNQGSDFFSALASLNAVSADQTVGSDLSVRLYPTGLNSNDGTKVSYRAVYTVMPQALDPGAFSFDCWMWVQVDQVTYGGIGQDEFVFNFEKGRGRAVSVEPRVLRTQLRATKTLKAAEA</sequence>
<comment type="caution">
    <text evidence="4">The sequence shown here is derived from an EMBL/GenBank/DDBJ whole genome shotgun (WGS) entry which is preliminary data.</text>
</comment>
<protein>
    <recommendedName>
        <fullName evidence="6">Beta-lactamase-related domain-containing protein</fullName>
    </recommendedName>
</protein>
<dbReference type="PANTHER" id="PTHR22935">
    <property type="entry name" value="PENICILLIN-BINDING PROTEIN"/>
    <property type="match status" value="1"/>
</dbReference>
<evidence type="ECO:0000259" key="3">
    <source>
        <dbReference type="Pfam" id="PF26335"/>
    </source>
</evidence>
<dbReference type="AlphaFoldDB" id="A0AAV9JA38"/>
<feature type="chain" id="PRO_5043933904" description="Beta-lactamase-related domain-containing protein" evidence="1">
    <location>
        <begin position="18"/>
        <end position="563"/>
    </location>
</feature>
<accession>A0AAV9JA38</accession>
<name>A0AAV9JA38_9PEZI</name>
<evidence type="ECO:0000256" key="1">
    <source>
        <dbReference type="SAM" id="SignalP"/>
    </source>
</evidence>
<dbReference type="PANTHER" id="PTHR22935:SF97">
    <property type="entry name" value="BETA-LACTAMASE-RELATED DOMAIN-CONTAINING PROTEIN"/>
    <property type="match status" value="1"/>
</dbReference>
<dbReference type="InterPro" id="IPR001466">
    <property type="entry name" value="Beta-lactam-related"/>
</dbReference>
<evidence type="ECO:0000313" key="4">
    <source>
        <dbReference type="EMBL" id="KAK4541650.1"/>
    </source>
</evidence>
<keyword evidence="5" id="KW-1185">Reference proteome</keyword>
<dbReference type="Pfam" id="PF26335">
    <property type="entry name" value="ARB_00930_C"/>
    <property type="match status" value="1"/>
</dbReference>
<dbReference type="Gene3D" id="3.40.710.10">
    <property type="entry name" value="DD-peptidase/beta-lactamase superfamily"/>
    <property type="match status" value="1"/>
</dbReference>
<keyword evidence="1" id="KW-0732">Signal</keyword>
<dbReference type="InterPro" id="IPR058664">
    <property type="entry name" value="ARB_00930-like_C"/>
</dbReference>
<dbReference type="Pfam" id="PF00144">
    <property type="entry name" value="Beta-lactamase"/>
    <property type="match status" value="1"/>
</dbReference>
<dbReference type="InterPro" id="IPR012338">
    <property type="entry name" value="Beta-lactam/transpept-like"/>
</dbReference>
<feature type="domain" description="Beta-lactamase-related" evidence="2">
    <location>
        <begin position="91"/>
        <end position="388"/>
    </location>
</feature>
<evidence type="ECO:0000313" key="5">
    <source>
        <dbReference type="Proteomes" id="UP001324427"/>
    </source>
</evidence>